<dbReference type="Proteomes" id="UP001171945">
    <property type="component" value="Unassembled WGS sequence"/>
</dbReference>
<evidence type="ECO:0000313" key="3">
    <source>
        <dbReference type="Proteomes" id="UP001171945"/>
    </source>
</evidence>
<proteinExistence type="predicted"/>
<evidence type="ECO:0000313" key="2">
    <source>
        <dbReference type="EMBL" id="MDM8563888.1"/>
    </source>
</evidence>
<organism evidence="2 3">
    <name type="scientific">Candidatus Marithioploca araucensis</name>
    <dbReference type="NCBI Taxonomy" id="70273"/>
    <lineage>
        <taxon>Bacteria</taxon>
        <taxon>Pseudomonadati</taxon>
        <taxon>Pseudomonadota</taxon>
        <taxon>Gammaproteobacteria</taxon>
        <taxon>Thiotrichales</taxon>
        <taxon>Thiotrichaceae</taxon>
        <taxon>Candidatus Marithioploca</taxon>
    </lineage>
</organism>
<dbReference type="EMBL" id="JAUCGM010000942">
    <property type="protein sequence ID" value="MDM8563888.1"/>
    <property type="molecule type" value="Genomic_DNA"/>
</dbReference>
<keyword evidence="1" id="KW-0812">Transmembrane</keyword>
<evidence type="ECO:0000256" key="1">
    <source>
        <dbReference type="SAM" id="Phobius"/>
    </source>
</evidence>
<gene>
    <name evidence="2" type="ORF">QUF54_11095</name>
</gene>
<feature type="transmembrane region" description="Helical" evidence="1">
    <location>
        <begin position="6"/>
        <end position="34"/>
    </location>
</feature>
<protein>
    <submittedName>
        <fullName evidence="2">Uncharacterized protein</fullName>
    </submittedName>
</protein>
<feature type="transmembrane region" description="Helical" evidence="1">
    <location>
        <begin position="73"/>
        <end position="91"/>
    </location>
</feature>
<accession>A0ABT7VWF5</accession>
<reference evidence="2" key="1">
    <citation type="submission" date="2023-06" db="EMBL/GenBank/DDBJ databases">
        <title>Uncultivated large filamentous bacteria from sulfidic sediments reveal new species and different genomic features in energy metabolism and defense.</title>
        <authorList>
            <person name="Fonseca A."/>
        </authorList>
    </citation>
    <scope>NUCLEOTIDE SEQUENCE</scope>
    <source>
        <strain evidence="2">HSG4</strain>
    </source>
</reference>
<name>A0ABT7VWF5_9GAMM</name>
<keyword evidence="3" id="KW-1185">Reference proteome</keyword>
<keyword evidence="1" id="KW-0472">Membrane</keyword>
<sequence length="145" mass="16964">FLLIYLAFFLIRLFADFILVGIAVFSAGFIYYFLSDAEVYKTIIVLSKEIHVFSLLFQGLPEQLEEVDQSARIVLASLITLVAVLISIPFLPFSATYRFMFGVENPVFQRKESKVRGWIVEEIHRYHRQQEIRRSEKKSHSKNKK</sequence>
<comment type="caution">
    <text evidence="2">The sequence shown here is derived from an EMBL/GenBank/DDBJ whole genome shotgun (WGS) entry which is preliminary data.</text>
</comment>
<feature type="non-terminal residue" evidence="2">
    <location>
        <position position="1"/>
    </location>
</feature>
<keyword evidence="1" id="KW-1133">Transmembrane helix</keyword>